<evidence type="ECO:0000256" key="2">
    <source>
        <dbReference type="ARBA" id="ARBA00007886"/>
    </source>
</evidence>
<dbReference type="Gene3D" id="3.30.300.210">
    <property type="entry name" value="Nutrient germinant receptor protein C, domain 3"/>
    <property type="match status" value="1"/>
</dbReference>
<keyword evidence="4 8" id="KW-0732">Signal</keyword>
<sequence>MKRLFFSIAACLLLLLLPGCWDQDLLKEAKLVYGFAYDITPDGKLVATIAFRETKPGQNPLPRNEVWSSMANTPRQNRDHLDTQIGGNYRSYKQRISLYGEELVKRDLYPLLDVIFRDPKNPVDNKVVVVKGKATEVLRLKQVEETMVAEYLEKLIESMENLTKVPRVTPQTIWPLILDPGQDFALPYLTKTDGGKVKVLGMAMFHERHFTKPMIGSDVTLYLLLKGERGKTTRFTEKVNPKRNPHTEKYISIDVKNAKNKMDVKVQSDHQIDVDLNLQLNVAIVEYAPDRLFSNRERAKLEKKLSKALTKQAHKVVKQMQEAGFDGFGVGRQLIAHHPDVWKKVNWSTDYRKVRFHPSVQVQIIGNGIIE</sequence>
<evidence type="ECO:0000256" key="6">
    <source>
        <dbReference type="ARBA" id="ARBA00023139"/>
    </source>
</evidence>
<evidence type="ECO:0000256" key="3">
    <source>
        <dbReference type="ARBA" id="ARBA00022544"/>
    </source>
</evidence>
<evidence type="ECO:0000259" key="9">
    <source>
        <dbReference type="Pfam" id="PF05504"/>
    </source>
</evidence>
<comment type="similarity">
    <text evidence="2">Belongs to the GerABKC lipoprotein family.</text>
</comment>
<feature type="signal peptide" evidence="8">
    <location>
        <begin position="1"/>
        <end position="22"/>
    </location>
</feature>
<dbReference type="AlphaFoldDB" id="A0A2T4Z3W5"/>
<dbReference type="InterPro" id="IPR057336">
    <property type="entry name" value="GerAC_N"/>
</dbReference>
<dbReference type="GO" id="GO:0016020">
    <property type="term" value="C:membrane"/>
    <property type="evidence" value="ECO:0007669"/>
    <property type="project" value="UniProtKB-SubCell"/>
</dbReference>
<evidence type="ECO:0000256" key="7">
    <source>
        <dbReference type="ARBA" id="ARBA00023288"/>
    </source>
</evidence>
<evidence type="ECO:0000259" key="10">
    <source>
        <dbReference type="Pfam" id="PF25198"/>
    </source>
</evidence>
<dbReference type="RefSeq" id="WP_107727911.1">
    <property type="nucleotide sequence ID" value="NZ_PZZP01000002.1"/>
</dbReference>
<comment type="subcellular location">
    <subcellularLocation>
        <location evidence="1">Membrane</location>
        <topology evidence="1">Lipid-anchor</topology>
    </subcellularLocation>
</comment>
<evidence type="ECO:0000313" key="11">
    <source>
        <dbReference type="EMBL" id="PTM56583.1"/>
    </source>
</evidence>
<evidence type="ECO:0000256" key="1">
    <source>
        <dbReference type="ARBA" id="ARBA00004635"/>
    </source>
</evidence>
<comment type="caution">
    <text evidence="11">The sequence shown here is derived from an EMBL/GenBank/DDBJ whole genome shotgun (WGS) entry which is preliminary data.</text>
</comment>
<proteinExistence type="inferred from homology"/>
<evidence type="ECO:0000313" key="12">
    <source>
        <dbReference type="Proteomes" id="UP000241639"/>
    </source>
</evidence>
<dbReference type="PANTHER" id="PTHR35789:SF1">
    <property type="entry name" value="SPORE GERMINATION PROTEIN B3"/>
    <property type="match status" value="1"/>
</dbReference>
<feature type="domain" description="Spore germination protein N-terminal" evidence="10">
    <location>
        <begin position="23"/>
        <end position="190"/>
    </location>
</feature>
<dbReference type="EMBL" id="PZZP01000002">
    <property type="protein sequence ID" value="PTM56583.1"/>
    <property type="molecule type" value="Genomic_DNA"/>
</dbReference>
<dbReference type="Pfam" id="PF05504">
    <property type="entry name" value="Spore_GerAC"/>
    <property type="match status" value="1"/>
</dbReference>
<organism evidence="11 12">
    <name type="scientific">Desmospora activa DSM 45169</name>
    <dbReference type="NCBI Taxonomy" id="1121389"/>
    <lineage>
        <taxon>Bacteria</taxon>
        <taxon>Bacillati</taxon>
        <taxon>Bacillota</taxon>
        <taxon>Bacilli</taxon>
        <taxon>Bacillales</taxon>
        <taxon>Thermoactinomycetaceae</taxon>
        <taxon>Desmospora</taxon>
    </lineage>
</organism>
<dbReference type="InterPro" id="IPR008844">
    <property type="entry name" value="Spore_GerAC-like"/>
</dbReference>
<dbReference type="InterPro" id="IPR046953">
    <property type="entry name" value="Spore_GerAC-like_C"/>
</dbReference>
<accession>A0A2T4Z3W5</accession>
<dbReference type="PANTHER" id="PTHR35789">
    <property type="entry name" value="SPORE GERMINATION PROTEIN B3"/>
    <property type="match status" value="1"/>
</dbReference>
<dbReference type="Proteomes" id="UP000241639">
    <property type="component" value="Unassembled WGS sequence"/>
</dbReference>
<evidence type="ECO:0000256" key="5">
    <source>
        <dbReference type="ARBA" id="ARBA00023136"/>
    </source>
</evidence>
<gene>
    <name evidence="11" type="ORF">C8J48_2905</name>
</gene>
<keyword evidence="12" id="KW-1185">Reference proteome</keyword>
<feature type="chain" id="PRO_5038464103" evidence="8">
    <location>
        <begin position="23"/>
        <end position="371"/>
    </location>
</feature>
<keyword evidence="7" id="KW-0449">Lipoprotein</keyword>
<keyword evidence="6" id="KW-0564">Palmitate</keyword>
<feature type="domain" description="Spore germination GerAC-like C-terminal" evidence="9">
    <location>
        <begin position="201"/>
        <end position="368"/>
    </location>
</feature>
<evidence type="ECO:0000256" key="8">
    <source>
        <dbReference type="SAM" id="SignalP"/>
    </source>
</evidence>
<name>A0A2T4Z3W5_9BACL</name>
<protein>
    <submittedName>
        <fullName evidence="11">Ger(X)C family germination protein</fullName>
    </submittedName>
</protein>
<keyword evidence="5" id="KW-0472">Membrane</keyword>
<dbReference type="Pfam" id="PF25198">
    <property type="entry name" value="Spore_GerAC_N"/>
    <property type="match status" value="1"/>
</dbReference>
<reference evidence="11 12" key="1">
    <citation type="submission" date="2018-04" db="EMBL/GenBank/DDBJ databases">
        <title>Genomic Encyclopedia of Archaeal and Bacterial Type Strains, Phase II (KMG-II): from individual species to whole genera.</title>
        <authorList>
            <person name="Goeker M."/>
        </authorList>
    </citation>
    <scope>NUCLEOTIDE SEQUENCE [LARGE SCALE GENOMIC DNA]</scope>
    <source>
        <strain evidence="11 12">DSM 45169</strain>
    </source>
</reference>
<evidence type="ECO:0000256" key="4">
    <source>
        <dbReference type="ARBA" id="ARBA00022729"/>
    </source>
</evidence>
<dbReference type="InterPro" id="IPR038501">
    <property type="entry name" value="Spore_GerAC_C_sf"/>
</dbReference>
<dbReference type="GO" id="GO:0009847">
    <property type="term" value="P:spore germination"/>
    <property type="evidence" value="ECO:0007669"/>
    <property type="project" value="InterPro"/>
</dbReference>
<keyword evidence="3" id="KW-0309">Germination</keyword>
<dbReference type="NCBIfam" id="TIGR02887">
    <property type="entry name" value="spore_ger_x_C"/>
    <property type="match status" value="1"/>
</dbReference>